<reference evidence="2" key="1">
    <citation type="journal article" date="2023" name="Plant J.">
        <title>The genome of the king protea, Protea cynaroides.</title>
        <authorList>
            <person name="Chang J."/>
            <person name="Duong T.A."/>
            <person name="Schoeman C."/>
            <person name="Ma X."/>
            <person name="Roodt D."/>
            <person name="Barker N."/>
            <person name="Li Z."/>
            <person name="Van de Peer Y."/>
            <person name="Mizrachi E."/>
        </authorList>
    </citation>
    <scope>NUCLEOTIDE SEQUENCE</scope>
    <source>
        <tissue evidence="2">Young leaves</tissue>
    </source>
</reference>
<keyword evidence="3" id="KW-1185">Reference proteome</keyword>
<evidence type="ECO:0000256" key="1">
    <source>
        <dbReference type="SAM" id="MobiDB-lite"/>
    </source>
</evidence>
<gene>
    <name evidence="2" type="ORF">NE237_004827</name>
</gene>
<dbReference type="Proteomes" id="UP001141806">
    <property type="component" value="Unassembled WGS sequence"/>
</dbReference>
<comment type="caution">
    <text evidence="2">The sequence shown here is derived from an EMBL/GenBank/DDBJ whole genome shotgun (WGS) entry which is preliminary data.</text>
</comment>
<accession>A0A9Q0QTW7</accession>
<name>A0A9Q0QTW7_9MAGN</name>
<feature type="compositionally biased region" description="Basic residues" evidence="1">
    <location>
        <begin position="94"/>
        <end position="109"/>
    </location>
</feature>
<evidence type="ECO:0000313" key="3">
    <source>
        <dbReference type="Proteomes" id="UP001141806"/>
    </source>
</evidence>
<feature type="compositionally biased region" description="Basic and acidic residues" evidence="1">
    <location>
        <begin position="17"/>
        <end position="35"/>
    </location>
</feature>
<evidence type="ECO:0000313" key="2">
    <source>
        <dbReference type="EMBL" id="KAJ4971728.1"/>
    </source>
</evidence>
<feature type="region of interest" description="Disordered" evidence="1">
    <location>
        <begin position="77"/>
        <end position="109"/>
    </location>
</feature>
<feature type="region of interest" description="Disordered" evidence="1">
    <location>
        <begin position="1"/>
        <end position="44"/>
    </location>
</feature>
<sequence>MLLNLLNPLPFQIPKPNNEKQEVTDEASQKRDITETTRTSGASGIPEEKFKNITILRKFLFPTKLWRKIREGRKLDGEIEREKSEKERKEEERRRRKQKKTLKTKKRRTGTRQVPWIMVPAETSARPAVGLERWWRFLHGFFFFLHFLPQVSLQGSERQMLSSFVHGKC</sequence>
<organism evidence="2 3">
    <name type="scientific">Protea cynaroides</name>
    <dbReference type="NCBI Taxonomy" id="273540"/>
    <lineage>
        <taxon>Eukaryota</taxon>
        <taxon>Viridiplantae</taxon>
        <taxon>Streptophyta</taxon>
        <taxon>Embryophyta</taxon>
        <taxon>Tracheophyta</taxon>
        <taxon>Spermatophyta</taxon>
        <taxon>Magnoliopsida</taxon>
        <taxon>Proteales</taxon>
        <taxon>Proteaceae</taxon>
        <taxon>Protea</taxon>
    </lineage>
</organism>
<feature type="compositionally biased region" description="Basic and acidic residues" evidence="1">
    <location>
        <begin position="77"/>
        <end position="93"/>
    </location>
</feature>
<protein>
    <submittedName>
        <fullName evidence="2">Uncharacterized protein</fullName>
    </submittedName>
</protein>
<dbReference type="EMBL" id="JAMYWD010000005">
    <property type="protein sequence ID" value="KAJ4971728.1"/>
    <property type="molecule type" value="Genomic_DNA"/>
</dbReference>
<proteinExistence type="predicted"/>
<dbReference type="AlphaFoldDB" id="A0A9Q0QTW7"/>